<dbReference type="EMBL" id="CADEAL010004104">
    <property type="protein sequence ID" value="CAB1451828.1"/>
    <property type="molecule type" value="Genomic_DNA"/>
</dbReference>
<reference evidence="2" key="1">
    <citation type="submission" date="2020-03" db="EMBL/GenBank/DDBJ databases">
        <authorList>
            <person name="Weist P."/>
        </authorList>
    </citation>
    <scope>NUCLEOTIDE SEQUENCE</scope>
</reference>
<name>A0A9N7Z143_PLEPL</name>
<evidence type="ECO:0000313" key="2">
    <source>
        <dbReference type="EMBL" id="CAB1451828.1"/>
    </source>
</evidence>
<proteinExistence type="predicted"/>
<comment type="caution">
    <text evidence="2">The sequence shown here is derived from an EMBL/GenBank/DDBJ whole genome shotgun (WGS) entry which is preliminary data.</text>
</comment>
<keyword evidence="3" id="KW-1185">Reference proteome</keyword>
<feature type="region of interest" description="Disordered" evidence="1">
    <location>
        <begin position="1"/>
        <end position="49"/>
    </location>
</feature>
<gene>
    <name evidence="2" type="ORF">PLEPLA_LOCUS39555</name>
</gene>
<dbReference type="Proteomes" id="UP001153269">
    <property type="component" value="Unassembled WGS sequence"/>
</dbReference>
<evidence type="ECO:0000256" key="1">
    <source>
        <dbReference type="SAM" id="MobiDB-lite"/>
    </source>
</evidence>
<feature type="compositionally biased region" description="Acidic residues" evidence="1">
    <location>
        <begin position="1"/>
        <end position="17"/>
    </location>
</feature>
<evidence type="ECO:0000313" key="3">
    <source>
        <dbReference type="Proteomes" id="UP001153269"/>
    </source>
</evidence>
<accession>A0A9N7Z143</accession>
<sequence length="114" mass="13045">MNEEEEEEDEEEEEEDGSQSSREAGKDSCERGRSLRRENAGTEKTGSDRVLTLVNKGRFVTGESRPHYVTAPDLDEWQRASSLLMQRRHWACLQSVGILSVHVLRFFVVNLFSS</sequence>
<dbReference type="AlphaFoldDB" id="A0A9N7Z143"/>
<organism evidence="2 3">
    <name type="scientific">Pleuronectes platessa</name>
    <name type="common">European plaice</name>
    <dbReference type="NCBI Taxonomy" id="8262"/>
    <lineage>
        <taxon>Eukaryota</taxon>
        <taxon>Metazoa</taxon>
        <taxon>Chordata</taxon>
        <taxon>Craniata</taxon>
        <taxon>Vertebrata</taxon>
        <taxon>Euteleostomi</taxon>
        <taxon>Actinopterygii</taxon>
        <taxon>Neopterygii</taxon>
        <taxon>Teleostei</taxon>
        <taxon>Neoteleostei</taxon>
        <taxon>Acanthomorphata</taxon>
        <taxon>Carangaria</taxon>
        <taxon>Pleuronectiformes</taxon>
        <taxon>Pleuronectoidei</taxon>
        <taxon>Pleuronectidae</taxon>
        <taxon>Pleuronectes</taxon>
    </lineage>
</organism>
<protein>
    <submittedName>
        <fullName evidence="2">Uncharacterized protein</fullName>
    </submittedName>
</protein>
<feature type="compositionally biased region" description="Basic and acidic residues" evidence="1">
    <location>
        <begin position="23"/>
        <end position="47"/>
    </location>
</feature>